<feature type="transmembrane region" description="Helical" evidence="5">
    <location>
        <begin position="174"/>
        <end position="194"/>
    </location>
</feature>
<dbReference type="GO" id="GO:0050852">
    <property type="term" value="P:T cell receptor signaling pathway"/>
    <property type="evidence" value="ECO:0007669"/>
    <property type="project" value="TreeGrafter"/>
</dbReference>
<comment type="caution">
    <text evidence="8">The sequence shown here is derived from an EMBL/GenBank/DDBJ whole genome shotgun (WGS) entry which is preliminary data.</text>
</comment>
<dbReference type="SUPFAM" id="SSF48726">
    <property type="entry name" value="Immunoglobulin"/>
    <property type="match status" value="1"/>
</dbReference>
<keyword evidence="3" id="KW-0393">Immunoglobulin domain</keyword>
<keyword evidence="5" id="KW-1133">Transmembrane helix</keyword>
<dbReference type="PANTHER" id="PTHR24100:SF151">
    <property type="entry name" value="ICOS LIGAND"/>
    <property type="match status" value="1"/>
</dbReference>
<sequence length="218" mass="24043">MSSITSASLCWILLSVSFWVSASEDMLNIRAKPGENVILPCRAPKTTPVQVVEWIRPDLNNPTVCVYRGGQCERNNRSSFQNRVQLHQSLAKIGDVSLILKNVKIYDTGTYECHVKQWESRRQRRAGNVKEAELIQPIIHLTVDDSGDEAGPTEDGVDKDEGNKDEGSIPGLEIGLGASAVLFLIGGVVSLLVLKRQGFTKHNSDQHPALKADDQQQI</sequence>
<dbReference type="GO" id="GO:0001817">
    <property type="term" value="P:regulation of cytokine production"/>
    <property type="evidence" value="ECO:0007669"/>
    <property type="project" value="TreeGrafter"/>
</dbReference>
<keyword evidence="6" id="KW-0732">Signal</keyword>
<dbReference type="Proteomes" id="UP001187415">
    <property type="component" value="Unassembled WGS sequence"/>
</dbReference>
<dbReference type="InterPro" id="IPR013106">
    <property type="entry name" value="Ig_V-set"/>
</dbReference>
<organism evidence="8 9">
    <name type="scientific">Channa striata</name>
    <name type="common">Snakehead murrel</name>
    <name type="synonym">Ophicephalus striatus</name>
    <dbReference type="NCBI Taxonomy" id="64152"/>
    <lineage>
        <taxon>Eukaryota</taxon>
        <taxon>Metazoa</taxon>
        <taxon>Chordata</taxon>
        <taxon>Craniata</taxon>
        <taxon>Vertebrata</taxon>
        <taxon>Euteleostomi</taxon>
        <taxon>Actinopterygii</taxon>
        <taxon>Neopterygii</taxon>
        <taxon>Teleostei</taxon>
        <taxon>Neoteleostei</taxon>
        <taxon>Acanthomorphata</taxon>
        <taxon>Anabantaria</taxon>
        <taxon>Anabantiformes</taxon>
        <taxon>Channoidei</taxon>
        <taxon>Channidae</taxon>
        <taxon>Channa</taxon>
    </lineage>
</organism>
<dbReference type="InterPro" id="IPR007110">
    <property type="entry name" value="Ig-like_dom"/>
</dbReference>
<dbReference type="InterPro" id="IPR003599">
    <property type="entry name" value="Ig_sub"/>
</dbReference>
<dbReference type="InterPro" id="IPR036179">
    <property type="entry name" value="Ig-like_dom_sf"/>
</dbReference>
<evidence type="ECO:0000313" key="9">
    <source>
        <dbReference type="Proteomes" id="UP001187415"/>
    </source>
</evidence>
<dbReference type="Gene3D" id="2.60.40.10">
    <property type="entry name" value="Immunoglobulins"/>
    <property type="match status" value="1"/>
</dbReference>
<evidence type="ECO:0000313" key="8">
    <source>
        <dbReference type="EMBL" id="KAK2810253.1"/>
    </source>
</evidence>
<evidence type="ECO:0000256" key="1">
    <source>
        <dbReference type="ARBA" id="ARBA00004370"/>
    </source>
</evidence>
<evidence type="ECO:0000256" key="2">
    <source>
        <dbReference type="ARBA" id="ARBA00023136"/>
    </source>
</evidence>
<dbReference type="EMBL" id="JAUPFM010000250">
    <property type="protein sequence ID" value="KAK2810253.1"/>
    <property type="molecule type" value="Genomic_DNA"/>
</dbReference>
<evidence type="ECO:0000256" key="3">
    <source>
        <dbReference type="ARBA" id="ARBA00023319"/>
    </source>
</evidence>
<dbReference type="Pfam" id="PF07686">
    <property type="entry name" value="V-set"/>
    <property type="match status" value="1"/>
</dbReference>
<dbReference type="SMART" id="SM00409">
    <property type="entry name" value="IG"/>
    <property type="match status" value="1"/>
</dbReference>
<evidence type="ECO:0000256" key="5">
    <source>
        <dbReference type="SAM" id="Phobius"/>
    </source>
</evidence>
<evidence type="ECO:0000256" key="6">
    <source>
        <dbReference type="SAM" id="SignalP"/>
    </source>
</evidence>
<protein>
    <recommendedName>
        <fullName evidence="7">Ig-like domain-containing protein</fullName>
    </recommendedName>
</protein>
<keyword evidence="2 5" id="KW-0472">Membrane</keyword>
<reference evidence="8" key="1">
    <citation type="submission" date="2023-07" db="EMBL/GenBank/DDBJ databases">
        <title>Chromosome-level Genome Assembly of Striped Snakehead (Channa striata).</title>
        <authorList>
            <person name="Liu H."/>
        </authorList>
    </citation>
    <scope>NUCLEOTIDE SEQUENCE</scope>
    <source>
        <strain evidence="8">Gz</strain>
        <tissue evidence="8">Muscle</tissue>
    </source>
</reference>
<comment type="subcellular location">
    <subcellularLocation>
        <location evidence="1">Membrane</location>
    </subcellularLocation>
</comment>
<dbReference type="AlphaFoldDB" id="A0AA88LIB1"/>
<keyword evidence="9" id="KW-1185">Reference proteome</keyword>
<dbReference type="PANTHER" id="PTHR24100">
    <property type="entry name" value="BUTYROPHILIN"/>
    <property type="match status" value="1"/>
</dbReference>
<dbReference type="SMART" id="SM00406">
    <property type="entry name" value="IGv"/>
    <property type="match status" value="1"/>
</dbReference>
<feature type="chain" id="PRO_5041726051" description="Ig-like domain-containing protein" evidence="6">
    <location>
        <begin position="23"/>
        <end position="218"/>
    </location>
</feature>
<evidence type="ECO:0000256" key="4">
    <source>
        <dbReference type="SAM" id="MobiDB-lite"/>
    </source>
</evidence>
<feature type="compositionally biased region" description="Acidic residues" evidence="4">
    <location>
        <begin position="145"/>
        <end position="158"/>
    </location>
</feature>
<evidence type="ECO:0000259" key="7">
    <source>
        <dbReference type="PROSITE" id="PS50835"/>
    </source>
</evidence>
<dbReference type="PROSITE" id="PS50835">
    <property type="entry name" value="IG_LIKE"/>
    <property type="match status" value="1"/>
</dbReference>
<accession>A0AA88LIB1</accession>
<feature type="signal peptide" evidence="6">
    <location>
        <begin position="1"/>
        <end position="22"/>
    </location>
</feature>
<dbReference type="InterPro" id="IPR050504">
    <property type="entry name" value="IgSF_BTN/MOG"/>
</dbReference>
<name>A0AA88LIB1_CHASR</name>
<dbReference type="GO" id="GO:0005102">
    <property type="term" value="F:signaling receptor binding"/>
    <property type="evidence" value="ECO:0007669"/>
    <property type="project" value="TreeGrafter"/>
</dbReference>
<feature type="region of interest" description="Disordered" evidence="4">
    <location>
        <begin position="144"/>
        <end position="168"/>
    </location>
</feature>
<feature type="domain" description="Ig-like" evidence="7">
    <location>
        <begin position="34"/>
        <end position="130"/>
    </location>
</feature>
<gene>
    <name evidence="8" type="ORF">Q5P01_000426</name>
</gene>
<dbReference type="GO" id="GO:0009897">
    <property type="term" value="C:external side of plasma membrane"/>
    <property type="evidence" value="ECO:0007669"/>
    <property type="project" value="TreeGrafter"/>
</dbReference>
<dbReference type="InterPro" id="IPR013783">
    <property type="entry name" value="Ig-like_fold"/>
</dbReference>
<proteinExistence type="predicted"/>
<keyword evidence="5" id="KW-0812">Transmembrane</keyword>